<organism evidence="1 2">
    <name type="scientific">Aspergillus granulosus</name>
    <dbReference type="NCBI Taxonomy" id="176169"/>
    <lineage>
        <taxon>Eukaryota</taxon>
        <taxon>Fungi</taxon>
        <taxon>Dikarya</taxon>
        <taxon>Ascomycota</taxon>
        <taxon>Pezizomycotina</taxon>
        <taxon>Eurotiomycetes</taxon>
        <taxon>Eurotiomycetidae</taxon>
        <taxon>Eurotiales</taxon>
        <taxon>Aspergillaceae</taxon>
        <taxon>Aspergillus</taxon>
        <taxon>Aspergillus subgen. Nidulantes</taxon>
    </lineage>
</organism>
<dbReference type="Proteomes" id="UP001610334">
    <property type="component" value="Unassembled WGS sequence"/>
</dbReference>
<protein>
    <submittedName>
        <fullName evidence="1">Uncharacterized protein</fullName>
    </submittedName>
</protein>
<comment type="caution">
    <text evidence="1">The sequence shown here is derived from an EMBL/GenBank/DDBJ whole genome shotgun (WGS) entry which is preliminary data.</text>
</comment>
<evidence type="ECO:0000313" key="1">
    <source>
        <dbReference type="EMBL" id="KAL2813747.1"/>
    </source>
</evidence>
<sequence>MRSIVLLWESCTAVPGTFPNAHLMTSRPRGKRAVREHVWSGDCSVPSSVAQWPPDTHIRPSSARASYGEEPKSDAKKTYSLSWCFVLLWLGVLGPDHR</sequence>
<evidence type="ECO:0000313" key="2">
    <source>
        <dbReference type="Proteomes" id="UP001610334"/>
    </source>
</evidence>
<gene>
    <name evidence="1" type="ORF">BJX63DRAFT_393971</name>
</gene>
<dbReference type="EMBL" id="JBFXLT010000038">
    <property type="protein sequence ID" value="KAL2813747.1"/>
    <property type="molecule type" value="Genomic_DNA"/>
</dbReference>
<keyword evidence="2" id="KW-1185">Reference proteome</keyword>
<name>A0ABR4HG65_9EURO</name>
<accession>A0ABR4HG65</accession>
<proteinExistence type="predicted"/>
<reference evidence="1 2" key="1">
    <citation type="submission" date="2024-07" db="EMBL/GenBank/DDBJ databases">
        <title>Section-level genome sequencing and comparative genomics of Aspergillus sections Usti and Cavernicolus.</title>
        <authorList>
            <consortium name="Lawrence Berkeley National Laboratory"/>
            <person name="Nybo J.L."/>
            <person name="Vesth T.C."/>
            <person name="Theobald S."/>
            <person name="Frisvad J.C."/>
            <person name="Larsen T.O."/>
            <person name="Kjaerboelling I."/>
            <person name="Rothschild-Mancinelli K."/>
            <person name="Lyhne E.K."/>
            <person name="Kogle M.E."/>
            <person name="Barry K."/>
            <person name="Clum A."/>
            <person name="Na H."/>
            <person name="Ledsgaard L."/>
            <person name="Lin J."/>
            <person name="Lipzen A."/>
            <person name="Kuo A."/>
            <person name="Riley R."/>
            <person name="Mondo S."/>
            <person name="Labutti K."/>
            <person name="Haridas S."/>
            <person name="Pangalinan J."/>
            <person name="Salamov A.A."/>
            <person name="Simmons B.A."/>
            <person name="Magnuson J.K."/>
            <person name="Chen J."/>
            <person name="Drula E."/>
            <person name="Henrissat B."/>
            <person name="Wiebenga A."/>
            <person name="Lubbers R.J."/>
            <person name="Gomes A.C."/>
            <person name="Makela M.R."/>
            <person name="Stajich J."/>
            <person name="Grigoriev I.V."/>
            <person name="Mortensen U.H."/>
            <person name="De Vries R.P."/>
            <person name="Baker S.E."/>
            <person name="Andersen M.R."/>
        </authorList>
    </citation>
    <scope>NUCLEOTIDE SEQUENCE [LARGE SCALE GENOMIC DNA]</scope>
    <source>
        <strain evidence="1 2">CBS 588.65</strain>
    </source>
</reference>